<proteinExistence type="predicted"/>
<dbReference type="AlphaFoldDB" id="A0A392UIC0"/>
<name>A0A392UIC0_9FABA</name>
<evidence type="ECO:0000313" key="2">
    <source>
        <dbReference type="Proteomes" id="UP000265520"/>
    </source>
</evidence>
<protein>
    <submittedName>
        <fullName evidence="1">Putative non-LTR retroelement reverse transcriptase</fullName>
    </submittedName>
</protein>
<accession>A0A392UIC0</accession>
<comment type="caution">
    <text evidence="1">The sequence shown here is derived from an EMBL/GenBank/DDBJ whole genome shotgun (WGS) entry which is preliminary data.</text>
</comment>
<keyword evidence="1" id="KW-0808">Transferase</keyword>
<dbReference type="GO" id="GO:0003964">
    <property type="term" value="F:RNA-directed DNA polymerase activity"/>
    <property type="evidence" value="ECO:0007669"/>
    <property type="project" value="UniProtKB-KW"/>
</dbReference>
<sequence length="78" mass="8659">GQRSTALISSGKLVKKKDVAGLGIRDLRLVNVSLLAKWRWKLLSHDYEVWKEVIVAKYGSDVIGKRNIGVVDVPRTAS</sequence>
<evidence type="ECO:0000313" key="1">
    <source>
        <dbReference type="EMBL" id="MCI73363.1"/>
    </source>
</evidence>
<feature type="non-terminal residue" evidence="1">
    <location>
        <position position="78"/>
    </location>
</feature>
<reference evidence="1 2" key="1">
    <citation type="journal article" date="2018" name="Front. Plant Sci.">
        <title>Red Clover (Trifolium pratense) and Zigzag Clover (T. medium) - A Picture of Genomic Similarities and Differences.</title>
        <authorList>
            <person name="Dluhosova J."/>
            <person name="Istvanek J."/>
            <person name="Nedelnik J."/>
            <person name="Repkova J."/>
        </authorList>
    </citation>
    <scope>NUCLEOTIDE SEQUENCE [LARGE SCALE GENOMIC DNA]</scope>
    <source>
        <strain evidence="2">cv. 10/8</strain>
        <tissue evidence="1">Leaf</tissue>
    </source>
</reference>
<feature type="non-terminal residue" evidence="1">
    <location>
        <position position="1"/>
    </location>
</feature>
<organism evidence="1 2">
    <name type="scientific">Trifolium medium</name>
    <dbReference type="NCBI Taxonomy" id="97028"/>
    <lineage>
        <taxon>Eukaryota</taxon>
        <taxon>Viridiplantae</taxon>
        <taxon>Streptophyta</taxon>
        <taxon>Embryophyta</taxon>
        <taxon>Tracheophyta</taxon>
        <taxon>Spermatophyta</taxon>
        <taxon>Magnoliopsida</taxon>
        <taxon>eudicotyledons</taxon>
        <taxon>Gunneridae</taxon>
        <taxon>Pentapetalae</taxon>
        <taxon>rosids</taxon>
        <taxon>fabids</taxon>
        <taxon>Fabales</taxon>
        <taxon>Fabaceae</taxon>
        <taxon>Papilionoideae</taxon>
        <taxon>50 kb inversion clade</taxon>
        <taxon>NPAAA clade</taxon>
        <taxon>Hologalegina</taxon>
        <taxon>IRL clade</taxon>
        <taxon>Trifolieae</taxon>
        <taxon>Trifolium</taxon>
    </lineage>
</organism>
<keyword evidence="1" id="KW-0695">RNA-directed DNA polymerase</keyword>
<dbReference type="Proteomes" id="UP000265520">
    <property type="component" value="Unassembled WGS sequence"/>
</dbReference>
<dbReference type="EMBL" id="LXQA010836903">
    <property type="protein sequence ID" value="MCI73363.1"/>
    <property type="molecule type" value="Genomic_DNA"/>
</dbReference>
<keyword evidence="1" id="KW-0548">Nucleotidyltransferase</keyword>
<keyword evidence="2" id="KW-1185">Reference proteome</keyword>